<evidence type="ECO:0000313" key="2">
    <source>
        <dbReference type="EMBL" id="AOW04168.1"/>
    </source>
</evidence>
<dbReference type="KEGG" id="yli:2910214"/>
<feature type="compositionally biased region" description="Acidic residues" evidence="1">
    <location>
        <begin position="382"/>
        <end position="393"/>
    </location>
</feature>
<dbReference type="Proteomes" id="UP000182444">
    <property type="component" value="Chromosome 1D"/>
</dbReference>
<feature type="compositionally biased region" description="Basic and acidic residues" evidence="1">
    <location>
        <begin position="189"/>
        <end position="198"/>
    </location>
</feature>
<feature type="compositionally biased region" description="Acidic residues" evidence="1">
    <location>
        <begin position="454"/>
        <end position="463"/>
    </location>
</feature>
<feature type="region of interest" description="Disordered" evidence="1">
    <location>
        <begin position="172"/>
        <end position="259"/>
    </location>
</feature>
<feature type="compositionally biased region" description="Acidic residues" evidence="1">
    <location>
        <begin position="178"/>
        <end position="188"/>
    </location>
</feature>
<accession>A0A1D8NEU6</accession>
<feature type="compositionally biased region" description="Basic and acidic residues" evidence="1">
    <location>
        <begin position="498"/>
        <end position="507"/>
    </location>
</feature>
<sequence>MGLLASVADAKDNTRHTVQQITAYCNTAKYNECHAAAANNYLACAENDVNCRCTQLQVLADVCAPLCPQTEVSNAELIRSYCAQSTLQSYSSASVAAAGSANDVHSNSLMELKKKLKEKLFGKFKDEDPDCPDDKHEDHGDDCPEDKHNNDQSDDGMYDDCHDKCDGDDHHDDCDNKYDEDDEDDCDDKYDHDDHHEDDCDEKYDGEDDDCDEECDEYDHHDDCAQYYSYANQSDSPSPSSAPSPQPESDESPALSVQSKNFLAMMSAYEKDSSDHASIPGRFHRRSTIERLKATASRGGNQQLHIVPRGLDLLDVDEPNARLFRDFLPSSMDPDCDGDDDEDCVIDGLDPSLYEDVDFDSLQDQRASANIIGWPSIPWPWNDDDQQDDDCEDDKTPEHTPVDDDCGDEEKDQWNTPSTDDDCGDEEKDQWNAPSYDDDDCGDEDKSQWNTPSIDDDCGDEDKDQWNSPSEADDDCGEDSDKSWNDHSGDGDDDCGDDSDKQPSYDKSKHKVSGPDADADETHGDDGDDGDDSDGHGDDGSGSDDDADDGSEGDSEEDGSDTDTKVDGGEGKNATEGSRQGLRNAIKNVGANIRNATGSGVESSATSVVRQGMVEVIVGFAAAAGVGFALI</sequence>
<feature type="compositionally biased region" description="Basic and acidic residues" evidence="1">
    <location>
        <begin position="479"/>
        <end position="490"/>
    </location>
</feature>
<dbReference type="RefSeq" id="XP_502916.3">
    <property type="nucleotide sequence ID" value="XM_502916.3"/>
</dbReference>
<evidence type="ECO:0000256" key="1">
    <source>
        <dbReference type="SAM" id="MobiDB-lite"/>
    </source>
</evidence>
<name>A0A1D8NEU6_YARLL</name>
<organism evidence="2 3">
    <name type="scientific">Yarrowia lipolytica</name>
    <name type="common">Candida lipolytica</name>
    <dbReference type="NCBI Taxonomy" id="4952"/>
    <lineage>
        <taxon>Eukaryota</taxon>
        <taxon>Fungi</taxon>
        <taxon>Dikarya</taxon>
        <taxon>Ascomycota</taxon>
        <taxon>Saccharomycotina</taxon>
        <taxon>Dipodascomycetes</taxon>
        <taxon>Dipodascales</taxon>
        <taxon>Dipodascales incertae sedis</taxon>
        <taxon>Yarrowia</taxon>
    </lineage>
</organism>
<feature type="region of interest" description="Disordered" evidence="1">
    <location>
        <begin position="128"/>
        <end position="156"/>
    </location>
</feature>
<feature type="compositionally biased region" description="Basic and acidic residues" evidence="1">
    <location>
        <begin position="128"/>
        <end position="151"/>
    </location>
</feature>
<proteinExistence type="predicted"/>
<protein>
    <submittedName>
        <fullName evidence="2">Uncharacterized protein</fullName>
    </submittedName>
</protein>
<dbReference type="GeneID" id="2910214"/>
<reference evidence="2 3" key="1">
    <citation type="journal article" date="2016" name="PLoS ONE">
        <title>Sequence Assembly of Yarrowia lipolytica Strain W29/CLIB89 Shows Transposable Element Diversity.</title>
        <authorList>
            <person name="Magnan C."/>
            <person name="Yu J."/>
            <person name="Chang I."/>
            <person name="Jahn E."/>
            <person name="Kanomata Y."/>
            <person name="Wu J."/>
            <person name="Zeller M."/>
            <person name="Oakes M."/>
            <person name="Baldi P."/>
            <person name="Sandmeyer S."/>
        </authorList>
    </citation>
    <scope>NUCLEOTIDE SEQUENCE [LARGE SCALE GENOMIC DNA]</scope>
    <source>
        <strain evidence="3">CLIB89(W29)</strain>
    </source>
</reference>
<dbReference type="VEuPathDB" id="FungiDB:YALI0_D16907g"/>
<gene>
    <name evidence="2" type="ORF">YALI1_D20844g</name>
</gene>
<dbReference type="VEuPathDB" id="FungiDB:YALI1_D20844g"/>
<dbReference type="AlphaFoldDB" id="A0A1D8NEU6"/>
<feature type="compositionally biased region" description="Acidic residues" evidence="1">
    <location>
        <begin position="419"/>
        <end position="428"/>
    </location>
</feature>
<evidence type="ECO:0000313" key="3">
    <source>
        <dbReference type="Proteomes" id="UP000182444"/>
    </source>
</evidence>
<feature type="region of interest" description="Disordered" evidence="1">
    <location>
        <begin position="373"/>
        <end position="583"/>
    </location>
</feature>
<feature type="compositionally biased region" description="Acidic residues" evidence="1">
    <location>
        <begin position="199"/>
        <end position="217"/>
    </location>
</feature>
<feature type="compositionally biased region" description="Acidic residues" evidence="1">
    <location>
        <begin position="541"/>
        <end position="561"/>
    </location>
</feature>
<dbReference type="EMBL" id="CP017556">
    <property type="protein sequence ID" value="AOW04168.1"/>
    <property type="molecule type" value="Genomic_DNA"/>
</dbReference>